<evidence type="ECO:0000313" key="3">
    <source>
        <dbReference type="Proteomes" id="UP000590442"/>
    </source>
</evidence>
<name>A0A846QTP4_9FLAO</name>
<evidence type="ECO:0000256" key="1">
    <source>
        <dbReference type="SAM" id="Phobius"/>
    </source>
</evidence>
<protein>
    <submittedName>
        <fullName evidence="2">Uncharacterized protein</fullName>
    </submittedName>
</protein>
<dbReference type="RefSeq" id="WP_167963461.1">
    <property type="nucleotide sequence ID" value="NZ_JAATJJ010000001.1"/>
</dbReference>
<comment type="caution">
    <text evidence="2">The sequence shown here is derived from an EMBL/GenBank/DDBJ whole genome shotgun (WGS) entry which is preliminary data.</text>
</comment>
<accession>A0A846QTP4</accession>
<keyword evidence="1" id="KW-1133">Transmembrane helix</keyword>
<dbReference type="EMBL" id="JAATJJ010000001">
    <property type="protein sequence ID" value="NJB71571.1"/>
    <property type="molecule type" value="Genomic_DNA"/>
</dbReference>
<sequence>MRREVFKWLGTYLFIVGICISLITSCSKEDNTPIVTFHYSTDIFEISYQSEGTIPAPTMDWPVEKGIFALKNAINGLVIDSNTGAITIEKSLPVGEHEVVVYAIDNKDTWITNFILDYTLKNAFLKGGQNNNPDSMFDILIDRNLSLYNDGTLTIEIDGEEDSKGVGVWSLEGNNFKMQLCTYCADINPLDIPLYDEHAYYEGTLRYAEDDGASIWGQWYVIRFDPDSTNLRGDFVFVWNRN</sequence>
<keyword evidence="1" id="KW-0812">Transmembrane</keyword>
<dbReference type="Proteomes" id="UP000590442">
    <property type="component" value="Unassembled WGS sequence"/>
</dbReference>
<dbReference type="PROSITE" id="PS51257">
    <property type="entry name" value="PROKAR_LIPOPROTEIN"/>
    <property type="match status" value="1"/>
</dbReference>
<dbReference type="AlphaFoldDB" id="A0A846QTP4"/>
<gene>
    <name evidence="2" type="ORF">GGR42_002033</name>
</gene>
<organism evidence="2 3">
    <name type="scientific">Saonia flava</name>
    <dbReference type="NCBI Taxonomy" id="523696"/>
    <lineage>
        <taxon>Bacteria</taxon>
        <taxon>Pseudomonadati</taxon>
        <taxon>Bacteroidota</taxon>
        <taxon>Flavobacteriia</taxon>
        <taxon>Flavobacteriales</taxon>
        <taxon>Flavobacteriaceae</taxon>
        <taxon>Saonia</taxon>
    </lineage>
</organism>
<proteinExistence type="predicted"/>
<reference evidence="2 3" key="1">
    <citation type="submission" date="2020-03" db="EMBL/GenBank/DDBJ databases">
        <title>Genomic Encyclopedia of Type Strains, Phase IV (KMG-IV): sequencing the most valuable type-strain genomes for metagenomic binning, comparative biology and taxonomic classification.</title>
        <authorList>
            <person name="Goeker M."/>
        </authorList>
    </citation>
    <scope>NUCLEOTIDE SEQUENCE [LARGE SCALE GENOMIC DNA]</scope>
    <source>
        <strain evidence="2 3">DSM 29762</strain>
    </source>
</reference>
<feature type="transmembrane region" description="Helical" evidence="1">
    <location>
        <begin position="5"/>
        <end position="23"/>
    </location>
</feature>
<keyword evidence="3" id="KW-1185">Reference proteome</keyword>
<keyword evidence="1" id="KW-0472">Membrane</keyword>
<evidence type="ECO:0000313" key="2">
    <source>
        <dbReference type="EMBL" id="NJB71571.1"/>
    </source>
</evidence>